<dbReference type="Proteomes" id="UP000604117">
    <property type="component" value="Unassembled WGS sequence"/>
</dbReference>
<dbReference type="InterPro" id="IPR050892">
    <property type="entry name" value="ADP-ribose_metab_enzymes"/>
</dbReference>
<evidence type="ECO:0000313" key="3">
    <source>
        <dbReference type="EMBL" id="GIF77341.1"/>
    </source>
</evidence>
<proteinExistence type="predicted"/>
<sequence>MIEEGRGNLLTADVEALVNTVNTVGVMGKGIALQFKRAFPANYRAYRAACARGDVQLGHVWPFDTGVLGHRRYILNFPTKQHWRSASRLEDIASGLASLVETVRRLEIRSVAIPALGCGNGGLAWSEVLPLIENACAQIPSVRAVVFPPTGAPEPAAMPNATPRPRLTPMRALLLVAVDRYLVRARLQEVREGVSELEIQKLAYFLQVLGAPTRLKFTRGSYGPYAADLSHVLGDLEGHYLTGIGDRSAPVTTFAPINPAPGSVPAAQAVLAHDRTADERINTLLSLLDGFETPYSLELLATVHFAAHCLPRTDNADELTRRVESWSLRKARMFTDKHVRIATNRLAERNLL</sequence>
<dbReference type="PROSITE" id="PS51154">
    <property type="entry name" value="MACRO"/>
    <property type="match status" value="1"/>
</dbReference>
<dbReference type="InterPro" id="IPR002589">
    <property type="entry name" value="Macro_dom"/>
</dbReference>
<dbReference type="PANTHER" id="PTHR12521:SF0">
    <property type="entry name" value="ADP-RIBOSE GLYCOHYDROLASE OARD1"/>
    <property type="match status" value="1"/>
</dbReference>
<feature type="domain" description="Macro" evidence="2">
    <location>
        <begin position="1"/>
        <end position="194"/>
    </location>
</feature>
<dbReference type="SMART" id="SM00506">
    <property type="entry name" value="A1pp"/>
    <property type="match status" value="1"/>
</dbReference>
<reference evidence="3 4" key="1">
    <citation type="submission" date="2021-01" db="EMBL/GenBank/DDBJ databases">
        <title>Whole genome shotgun sequence of Asanoa siamensis NBRC 107932.</title>
        <authorList>
            <person name="Komaki H."/>
            <person name="Tamura T."/>
        </authorList>
    </citation>
    <scope>NUCLEOTIDE SEQUENCE [LARGE SCALE GENOMIC DNA]</scope>
    <source>
        <strain evidence="3 4">NBRC 107932</strain>
    </source>
</reference>
<dbReference type="Pfam" id="PF01661">
    <property type="entry name" value="Macro"/>
    <property type="match status" value="1"/>
</dbReference>
<name>A0ABQ4D1B9_9ACTN</name>
<dbReference type="SUPFAM" id="SSF52949">
    <property type="entry name" value="Macro domain-like"/>
    <property type="match status" value="1"/>
</dbReference>
<dbReference type="CDD" id="cd02901">
    <property type="entry name" value="Macro_Poa1p-like"/>
    <property type="match status" value="1"/>
</dbReference>
<dbReference type="InterPro" id="IPR043472">
    <property type="entry name" value="Macro_dom-like"/>
</dbReference>
<accession>A0ABQ4D1B9</accession>
<evidence type="ECO:0000256" key="1">
    <source>
        <dbReference type="ARBA" id="ARBA00035885"/>
    </source>
</evidence>
<protein>
    <submittedName>
        <fullName evidence="3">Appr-1-p processing protein</fullName>
    </submittedName>
</protein>
<evidence type="ECO:0000259" key="2">
    <source>
        <dbReference type="PROSITE" id="PS51154"/>
    </source>
</evidence>
<dbReference type="Gene3D" id="3.40.220.10">
    <property type="entry name" value="Leucine Aminopeptidase, subunit E, domain 1"/>
    <property type="match status" value="1"/>
</dbReference>
<dbReference type="PANTHER" id="PTHR12521">
    <property type="entry name" value="PROTEIN C6ORF130"/>
    <property type="match status" value="1"/>
</dbReference>
<comment type="catalytic activity">
    <reaction evidence="1">
        <text>an N-(ADP-alpha-D-ribosyl)-thymidine in DNA + H2O = a thymidine in DNA + ADP-D-ribose</text>
        <dbReference type="Rhea" id="RHEA:71655"/>
        <dbReference type="Rhea" id="RHEA-COMP:13556"/>
        <dbReference type="Rhea" id="RHEA-COMP:18051"/>
        <dbReference type="ChEBI" id="CHEBI:15377"/>
        <dbReference type="ChEBI" id="CHEBI:57967"/>
        <dbReference type="ChEBI" id="CHEBI:137386"/>
        <dbReference type="ChEBI" id="CHEBI:191199"/>
    </reaction>
    <physiologicalReaction direction="left-to-right" evidence="1">
        <dbReference type="Rhea" id="RHEA:71656"/>
    </physiologicalReaction>
</comment>
<dbReference type="RefSeq" id="WP_203718195.1">
    <property type="nucleotide sequence ID" value="NZ_BONE01000087.1"/>
</dbReference>
<dbReference type="EMBL" id="BONE01000087">
    <property type="protein sequence ID" value="GIF77341.1"/>
    <property type="molecule type" value="Genomic_DNA"/>
</dbReference>
<comment type="caution">
    <text evidence="3">The sequence shown here is derived from an EMBL/GenBank/DDBJ whole genome shotgun (WGS) entry which is preliminary data.</text>
</comment>
<keyword evidence="4" id="KW-1185">Reference proteome</keyword>
<evidence type="ECO:0000313" key="4">
    <source>
        <dbReference type="Proteomes" id="UP000604117"/>
    </source>
</evidence>
<gene>
    <name evidence="3" type="ORF">Asi02nite_68590</name>
</gene>
<organism evidence="3 4">
    <name type="scientific">Asanoa siamensis</name>
    <dbReference type="NCBI Taxonomy" id="926357"/>
    <lineage>
        <taxon>Bacteria</taxon>
        <taxon>Bacillati</taxon>
        <taxon>Actinomycetota</taxon>
        <taxon>Actinomycetes</taxon>
        <taxon>Micromonosporales</taxon>
        <taxon>Micromonosporaceae</taxon>
        <taxon>Asanoa</taxon>
    </lineage>
</organism>